<protein>
    <submittedName>
        <fullName evidence="2">Uncharacterized protein</fullName>
    </submittedName>
</protein>
<dbReference type="EMBL" id="CP048739">
    <property type="protein sequence ID" value="QIB76437.1"/>
    <property type="molecule type" value="Genomic_DNA"/>
</dbReference>
<dbReference type="InterPro" id="IPR058264">
    <property type="entry name" value="DUF7958"/>
</dbReference>
<name>A0A6C0UMH5_9EURY</name>
<dbReference type="AlphaFoldDB" id="A0A6C0UMH5"/>
<evidence type="ECO:0000256" key="1">
    <source>
        <dbReference type="SAM" id="MobiDB-lite"/>
    </source>
</evidence>
<dbReference type="Proteomes" id="UP000465846">
    <property type="component" value="Chromosome"/>
</dbReference>
<gene>
    <name evidence="2" type="ORF">G3I44_08250</name>
</gene>
<organism evidence="2 3">
    <name type="scientific">Halogeometricum borinquense</name>
    <dbReference type="NCBI Taxonomy" id="60847"/>
    <lineage>
        <taxon>Archaea</taxon>
        <taxon>Methanobacteriati</taxon>
        <taxon>Methanobacteriota</taxon>
        <taxon>Stenosarchaea group</taxon>
        <taxon>Halobacteria</taxon>
        <taxon>Halobacteriales</taxon>
        <taxon>Haloferacaceae</taxon>
        <taxon>Halogeometricum</taxon>
    </lineage>
</organism>
<proteinExistence type="predicted"/>
<sequence>MTMNAEIIDQDTRGIGVRVNDNNGAEHTVAVGFDGEIQGHSQDDYPDDPVKRTEEEDERVSQARRYARYHVQRETEYDPVPWEEHIPRLEQTRAAIEALSTEAFEEYFGTYFDQLNGHLPTIDHPVEHPPELDDKEFYMYLLDVYLDGDGTIEATSDIHFQYLEGPKNKPTHVWGADLLPDRDPDARLQLMPQYRPSVEVGQAFFAYHLRCQIRDCYLMMGAESPQEYRVLGPGIYEATSRYMTEGRPYEPYHELHADIPGYNLDFDYGLGEQGKQIAQAAGRIRDATDDQ</sequence>
<evidence type="ECO:0000313" key="2">
    <source>
        <dbReference type="EMBL" id="QIB76437.1"/>
    </source>
</evidence>
<dbReference type="Pfam" id="PF25858">
    <property type="entry name" value="DUF7958"/>
    <property type="match status" value="2"/>
</dbReference>
<reference evidence="2 3" key="1">
    <citation type="submission" date="2020-02" db="EMBL/GenBank/DDBJ databases">
        <title>Whole genome sequence of Halogeometricum borinquense strain wsp4.</title>
        <authorList>
            <person name="Verma D.K."/>
            <person name="Gopal K."/>
            <person name="Prasad E.S."/>
        </authorList>
    </citation>
    <scope>NUCLEOTIDE SEQUENCE [LARGE SCALE GENOMIC DNA]</scope>
    <source>
        <strain evidence="3">wsp4</strain>
    </source>
</reference>
<feature type="region of interest" description="Disordered" evidence="1">
    <location>
        <begin position="36"/>
        <end position="59"/>
    </location>
</feature>
<evidence type="ECO:0000313" key="3">
    <source>
        <dbReference type="Proteomes" id="UP000465846"/>
    </source>
</evidence>
<accession>A0A6C0UMH5</accession>